<dbReference type="Gene3D" id="2.60.120.10">
    <property type="entry name" value="Jelly Rolls"/>
    <property type="match status" value="1"/>
</dbReference>
<dbReference type="RefSeq" id="WP_345721845.1">
    <property type="nucleotide sequence ID" value="NZ_BAABRU010000006.1"/>
</dbReference>
<dbReference type="InterPro" id="IPR014710">
    <property type="entry name" value="RmlC-like_jellyroll"/>
</dbReference>
<protein>
    <recommendedName>
        <fullName evidence="3">AraC-type arabinose-binding/dimerisation domain-containing protein</fullName>
    </recommendedName>
</protein>
<dbReference type="InterPro" id="IPR011051">
    <property type="entry name" value="RmlC_Cupin_sf"/>
</dbReference>
<dbReference type="SUPFAM" id="SSF51182">
    <property type="entry name" value="RmlC-like cupins"/>
    <property type="match status" value="1"/>
</dbReference>
<evidence type="ECO:0008006" key="3">
    <source>
        <dbReference type="Google" id="ProtNLM"/>
    </source>
</evidence>
<gene>
    <name evidence="1" type="ORF">Hgul01_02032</name>
</gene>
<sequence>MIEPTLLPNGAPRLRDHPVTRGIGNNQILHLADAVDHLLNEAHPAIQGHRQITLFRQAPVTLILFAFDAGGELPDHVAQGIVSIQALDGRLTIHIAGIDHPLDAGQILLLNPAVAHSVRAEIASTMLLTIHHMEPISMAQTTEAQ</sequence>
<organism evidence="1 2">
    <name type="scientific">Herpetosiphon gulosus</name>
    <dbReference type="NCBI Taxonomy" id="1973496"/>
    <lineage>
        <taxon>Bacteria</taxon>
        <taxon>Bacillati</taxon>
        <taxon>Chloroflexota</taxon>
        <taxon>Chloroflexia</taxon>
        <taxon>Herpetosiphonales</taxon>
        <taxon>Herpetosiphonaceae</taxon>
        <taxon>Herpetosiphon</taxon>
    </lineage>
</organism>
<evidence type="ECO:0000313" key="1">
    <source>
        <dbReference type="EMBL" id="GAA5528235.1"/>
    </source>
</evidence>
<proteinExistence type="predicted"/>
<accession>A0ABP9X1B4</accession>
<reference evidence="1 2" key="1">
    <citation type="submission" date="2024-02" db="EMBL/GenBank/DDBJ databases">
        <title>Herpetosiphon gulosus NBRC 112829.</title>
        <authorList>
            <person name="Ichikawa N."/>
            <person name="Katano-Makiyama Y."/>
            <person name="Hidaka K."/>
        </authorList>
    </citation>
    <scope>NUCLEOTIDE SEQUENCE [LARGE SCALE GENOMIC DNA]</scope>
    <source>
        <strain evidence="1 2">NBRC 112829</strain>
    </source>
</reference>
<comment type="caution">
    <text evidence="1">The sequence shown here is derived from an EMBL/GenBank/DDBJ whole genome shotgun (WGS) entry which is preliminary data.</text>
</comment>
<keyword evidence="2" id="KW-1185">Reference proteome</keyword>
<dbReference type="CDD" id="cd02230">
    <property type="entry name" value="cupin_HP0902-like"/>
    <property type="match status" value="1"/>
</dbReference>
<name>A0ABP9X1B4_9CHLR</name>
<dbReference type="Proteomes" id="UP001428290">
    <property type="component" value="Unassembled WGS sequence"/>
</dbReference>
<dbReference type="EMBL" id="BAABRU010000006">
    <property type="protein sequence ID" value="GAA5528235.1"/>
    <property type="molecule type" value="Genomic_DNA"/>
</dbReference>
<evidence type="ECO:0000313" key="2">
    <source>
        <dbReference type="Proteomes" id="UP001428290"/>
    </source>
</evidence>